<evidence type="ECO:0000313" key="11">
    <source>
        <dbReference type="Proteomes" id="UP001501705"/>
    </source>
</evidence>
<evidence type="ECO:0000259" key="8">
    <source>
        <dbReference type="Pfam" id="PF07282"/>
    </source>
</evidence>
<dbReference type="InterPro" id="IPR010095">
    <property type="entry name" value="Cas12f1-like_TNB"/>
</dbReference>
<feature type="domain" description="Cas12f1-like TNB" evidence="8">
    <location>
        <begin position="376"/>
        <end position="443"/>
    </location>
</feature>
<evidence type="ECO:0000256" key="6">
    <source>
        <dbReference type="ARBA" id="ARBA00023172"/>
    </source>
</evidence>
<comment type="similarity">
    <text evidence="1">In the C-terminal section; belongs to the transposase 35 family.</text>
</comment>
<keyword evidence="10" id="KW-0255">Endonuclease</keyword>
<dbReference type="Proteomes" id="UP001501705">
    <property type="component" value="Unassembled WGS sequence"/>
</dbReference>
<keyword evidence="10" id="KW-0378">Hydrolase</keyword>
<dbReference type="InterPro" id="IPR053470">
    <property type="entry name" value="RNA-guided_DNA_endonuclease"/>
</dbReference>
<protein>
    <submittedName>
        <fullName evidence="10">IS607 family element RNA-guided endonuclease TnpB</fullName>
    </submittedName>
</protein>
<dbReference type="InterPro" id="IPR001959">
    <property type="entry name" value="Transposase"/>
</dbReference>
<keyword evidence="2" id="KW-0815">Transposition</keyword>
<name>A0ABN2CUQ7_9ACTN</name>
<dbReference type="Pfam" id="PF12323">
    <property type="entry name" value="HTH_OrfB_IS605"/>
    <property type="match status" value="1"/>
</dbReference>
<keyword evidence="11" id="KW-1185">Reference proteome</keyword>
<evidence type="ECO:0000256" key="5">
    <source>
        <dbReference type="ARBA" id="ARBA00023125"/>
    </source>
</evidence>
<feature type="domain" description="Transposase putative helix-turn-helix" evidence="9">
    <location>
        <begin position="51"/>
        <end position="86"/>
    </location>
</feature>
<keyword evidence="5" id="KW-0238">DNA-binding</keyword>
<dbReference type="Pfam" id="PF07282">
    <property type="entry name" value="Cas12f1-like_TNB"/>
    <property type="match status" value="1"/>
</dbReference>
<dbReference type="InterPro" id="IPR021027">
    <property type="entry name" value="Transposase_put_HTH"/>
</dbReference>
<dbReference type="NCBIfam" id="NF040570">
    <property type="entry name" value="guided_TnpB"/>
    <property type="match status" value="1"/>
</dbReference>
<keyword evidence="10" id="KW-0540">Nuclease</keyword>
<evidence type="ECO:0000256" key="4">
    <source>
        <dbReference type="ARBA" id="ARBA00022833"/>
    </source>
</evidence>
<comment type="caution">
    <text evidence="10">The sequence shown here is derived from an EMBL/GenBank/DDBJ whole genome shotgun (WGS) entry which is preliminary data.</text>
</comment>
<keyword evidence="3" id="KW-0479">Metal-binding</keyword>
<evidence type="ECO:0000256" key="3">
    <source>
        <dbReference type="ARBA" id="ARBA00022723"/>
    </source>
</evidence>
<dbReference type="NCBIfam" id="NF038280">
    <property type="entry name" value="IS607_TnpB"/>
    <property type="match status" value="1"/>
</dbReference>
<dbReference type="Pfam" id="PF01385">
    <property type="entry name" value="OrfB_IS605"/>
    <property type="match status" value="1"/>
</dbReference>
<feature type="domain" description="Probable transposase IS891/IS1136/IS1341" evidence="7">
    <location>
        <begin position="237"/>
        <end position="364"/>
    </location>
</feature>
<evidence type="ECO:0000256" key="1">
    <source>
        <dbReference type="ARBA" id="ARBA00008761"/>
    </source>
</evidence>
<evidence type="ECO:0000256" key="2">
    <source>
        <dbReference type="ARBA" id="ARBA00022578"/>
    </source>
</evidence>
<accession>A0ABN2CUQ7</accession>
<keyword evidence="4" id="KW-0862">Zinc</keyword>
<evidence type="ECO:0000313" key="10">
    <source>
        <dbReference type="EMBL" id="GAA1564799.1"/>
    </source>
</evidence>
<gene>
    <name evidence="10" type="primary">tnpB</name>
    <name evidence="10" type="ORF">GCM10009804_21900</name>
</gene>
<reference evidence="10 11" key="1">
    <citation type="journal article" date="2019" name="Int. J. Syst. Evol. Microbiol.">
        <title>The Global Catalogue of Microorganisms (GCM) 10K type strain sequencing project: providing services to taxonomists for standard genome sequencing and annotation.</title>
        <authorList>
            <consortium name="The Broad Institute Genomics Platform"/>
            <consortium name="The Broad Institute Genome Sequencing Center for Infectious Disease"/>
            <person name="Wu L."/>
            <person name="Ma J."/>
        </authorList>
    </citation>
    <scope>NUCLEOTIDE SEQUENCE [LARGE SCALE GENOMIC DNA]</scope>
    <source>
        <strain evidence="10 11">JCM 15572</strain>
    </source>
</reference>
<dbReference type="GO" id="GO:0004519">
    <property type="term" value="F:endonuclease activity"/>
    <property type="evidence" value="ECO:0007669"/>
    <property type="project" value="UniProtKB-KW"/>
</dbReference>
<dbReference type="EMBL" id="BAAAPH010000006">
    <property type="protein sequence ID" value="GAA1564799.1"/>
    <property type="molecule type" value="Genomic_DNA"/>
</dbReference>
<proteinExistence type="inferred from homology"/>
<sequence>MYAWRYCFARRPLRVPGDYRGAVRPGSAADHARRTVAPASDPAVRGSVVTLRAYKYALKPTRRQARYLDGHCGAARKAFNWGLGRVKAVMDQRAAEATYGIAAELMTPAISWTMYSFRKEWNQVKDAVAPWWAEYSKEAYACGLTQLAAALKNWGASRTGRRAGRVMGFPRFKSKRKAVKSCRFTTGPLGCEDRYAVLPRIGRVRLHERPASELIDGTARIVAATIRWERGRWFVSFTVEQDAPAQTPNRPDAVVGVDLGIKSLAVLAEPLGEPHTLPNPRHLEGSLRKLGKTSRRVSRRVGPDRRTGRVASNRWKRANAQRNKVDHRIAYQRADTLHKLTTAVAREYGTVVLEDLNVAGMLKNRRLARRIGDAAFGEIRRQLTYKTEWNGGRLVMADRWFPSSKTCSGCGVVKAKLLLSEREYVCDSCGLCMDRDENAARNLAVLAVAASGAETLNGRGADQKTRPAGQVAVKRLPGNPVRKTGTALPEAVSV</sequence>
<dbReference type="NCBIfam" id="TIGR01766">
    <property type="entry name" value="IS200/IS605 family accessory protein TnpB-like domain"/>
    <property type="match status" value="1"/>
</dbReference>
<evidence type="ECO:0000259" key="9">
    <source>
        <dbReference type="Pfam" id="PF12323"/>
    </source>
</evidence>
<evidence type="ECO:0000259" key="7">
    <source>
        <dbReference type="Pfam" id="PF01385"/>
    </source>
</evidence>
<organism evidence="10 11">
    <name type="scientific">Kribbella hippodromi</name>
    <dbReference type="NCBI Taxonomy" id="434347"/>
    <lineage>
        <taxon>Bacteria</taxon>
        <taxon>Bacillati</taxon>
        <taxon>Actinomycetota</taxon>
        <taxon>Actinomycetes</taxon>
        <taxon>Propionibacteriales</taxon>
        <taxon>Kribbellaceae</taxon>
        <taxon>Kribbella</taxon>
    </lineage>
</organism>
<keyword evidence="6" id="KW-0233">DNA recombination</keyword>